<evidence type="ECO:0000256" key="1">
    <source>
        <dbReference type="SAM" id="MobiDB-lite"/>
    </source>
</evidence>
<sequence>MMNTMMDGSQRRPDASAATDRLEHPDNLRRRRAWNPAAWTPARSSFTPNRRPSAPRDRRFAPTEHLAPEAVAAYVDEELGMTAHMRATHHLALCPECVAAVEAQTAARTRLRSSGTMPIPTGLLGQLSQIPTREFDMTDHRDPTRPVDGAERGASRRTHPGRVPTGEPTPMPGHNSPGHVSNRGRMQRWRGR</sequence>
<reference evidence="2 3" key="1">
    <citation type="journal article" date="2012" name="Appl. Environ. Microbiol.">
        <title>Involvement of two latex-clearing proteins during rubber degradation and insights into the subsequent degradation pathway revealed by the genome sequence of Gordonia polyisoprenivorans strain VH2.</title>
        <authorList>
            <person name="Hiessl S."/>
            <person name="Schuldes J."/>
            <person name="Thurmer A."/>
            <person name="Halbsguth T."/>
            <person name="Broker D."/>
            <person name="Angelov A."/>
            <person name="Liebl W."/>
            <person name="Daniel R."/>
            <person name="Steinbuchel A."/>
        </authorList>
    </citation>
    <scope>NUCLEOTIDE SEQUENCE [LARGE SCALE GENOMIC DNA]</scope>
    <source>
        <strain evidence="3">DSM 44266 / VH2</strain>
    </source>
</reference>
<proteinExistence type="predicted"/>
<keyword evidence="3" id="KW-1185">Reference proteome</keyword>
<accession>H6MV90</accession>
<feature type="region of interest" description="Disordered" evidence="1">
    <location>
        <begin position="113"/>
        <end position="192"/>
    </location>
</feature>
<dbReference type="KEGG" id="gpo:GPOL_c17480"/>
<name>H6MV90_GORPV</name>
<dbReference type="AlphaFoldDB" id="H6MV90"/>
<gene>
    <name evidence="2" type="ordered locus">GPOL_c17480</name>
</gene>
<dbReference type="STRING" id="1112204.GPOL_c17480"/>
<dbReference type="HOGENOM" id="CLU_1407019_0_0_11"/>
<dbReference type="Proteomes" id="UP000009154">
    <property type="component" value="Chromosome"/>
</dbReference>
<feature type="compositionally biased region" description="Basic and acidic residues" evidence="1">
    <location>
        <begin position="9"/>
        <end position="28"/>
    </location>
</feature>
<dbReference type="eggNOG" id="COG5662">
    <property type="taxonomic scope" value="Bacteria"/>
</dbReference>
<feature type="region of interest" description="Disordered" evidence="1">
    <location>
        <begin position="1"/>
        <end position="64"/>
    </location>
</feature>
<evidence type="ECO:0000313" key="3">
    <source>
        <dbReference type="Proteomes" id="UP000009154"/>
    </source>
</evidence>
<evidence type="ECO:0000313" key="2">
    <source>
        <dbReference type="EMBL" id="AFA72797.1"/>
    </source>
</evidence>
<feature type="compositionally biased region" description="Basic and acidic residues" evidence="1">
    <location>
        <begin position="133"/>
        <end position="154"/>
    </location>
</feature>
<dbReference type="EMBL" id="CP003119">
    <property type="protein sequence ID" value="AFA72797.1"/>
    <property type="molecule type" value="Genomic_DNA"/>
</dbReference>
<protein>
    <recommendedName>
        <fullName evidence="4">Zinc-finger domain-containing protein</fullName>
    </recommendedName>
</protein>
<evidence type="ECO:0008006" key="4">
    <source>
        <dbReference type="Google" id="ProtNLM"/>
    </source>
</evidence>
<organism evidence="2 3">
    <name type="scientific">Gordonia polyisoprenivorans (strain DSM 44266 / VH2)</name>
    <dbReference type="NCBI Taxonomy" id="1112204"/>
    <lineage>
        <taxon>Bacteria</taxon>
        <taxon>Bacillati</taxon>
        <taxon>Actinomycetota</taxon>
        <taxon>Actinomycetes</taxon>
        <taxon>Mycobacteriales</taxon>
        <taxon>Gordoniaceae</taxon>
        <taxon>Gordonia</taxon>
    </lineage>
</organism>